<reference evidence="2 3" key="1">
    <citation type="submission" date="2015-12" db="EMBL/GenBank/DDBJ databases">
        <authorList>
            <person name="Shamseldin A."/>
            <person name="Moawad H."/>
            <person name="Abd El-Rahim W.M."/>
            <person name="Sadowsky M.J."/>
        </authorList>
    </citation>
    <scope>NUCLEOTIDE SEQUENCE [LARGE SCALE GENOMIC DNA]</scope>
    <source>
        <strain evidence="2 3">WF1</strain>
    </source>
</reference>
<comment type="caution">
    <text evidence="2">The sequence shown here is derived from an EMBL/GenBank/DDBJ whole genome shotgun (WGS) entry which is preliminary data.</text>
</comment>
<dbReference type="AlphaFoldDB" id="A0A1V8M259"/>
<protein>
    <recommendedName>
        <fullName evidence="1">Ig-like SoxY domain-containing protein</fullName>
    </recommendedName>
</protein>
<dbReference type="PIRSF" id="PIRSF010312">
    <property type="entry name" value="Sulphur_oxidation_SoxY"/>
    <property type="match status" value="1"/>
</dbReference>
<dbReference type="OrthoDB" id="9798154at2"/>
<evidence type="ECO:0000313" key="2">
    <source>
        <dbReference type="EMBL" id="OQK15644.1"/>
    </source>
</evidence>
<name>A0A1V8M259_9GAMM</name>
<dbReference type="InterPro" id="IPR016568">
    <property type="entry name" value="Sulphur_oxidation_SoxY"/>
</dbReference>
<dbReference type="EMBL" id="LPUF01000003">
    <property type="protein sequence ID" value="OQK15644.1"/>
    <property type="molecule type" value="Genomic_DNA"/>
</dbReference>
<accession>A0A1V8M259</accession>
<dbReference type="STRING" id="1420851.AU255_15600"/>
<dbReference type="Gene3D" id="2.60.40.2470">
    <property type="entry name" value="SoxY domain"/>
    <property type="match status" value="1"/>
</dbReference>
<evidence type="ECO:0000259" key="1">
    <source>
        <dbReference type="Pfam" id="PF13501"/>
    </source>
</evidence>
<sequence>MTMTRRNLIAKMLTLTGYTLTLAFSKTGLANWMANDFRRQTLDSTLSQLFPEQTLLETNKINLKLPRIAENGSVVPITITSTIDNADTIYIFSEKNPVPLIAKFSLNPALETFIGARFKMQETCDVIVVLRADKQYYQTRQKVKVTLGGCGG</sequence>
<dbReference type="NCBIfam" id="TIGR04488">
    <property type="entry name" value="SoxY_true_GGCGG"/>
    <property type="match status" value="1"/>
</dbReference>
<dbReference type="InterPro" id="IPR038162">
    <property type="entry name" value="SoxY_sf"/>
</dbReference>
<dbReference type="RefSeq" id="WP_080523880.1">
    <property type="nucleotide sequence ID" value="NZ_LPUF01000003.1"/>
</dbReference>
<proteinExistence type="predicted"/>
<dbReference type="InterPro" id="IPR032711">
    <property type="entry name" value="SoxY"/>
</dbReference>
<keyword evidence="3" id="KW-1185">Reference proteome</keyword>
<dbReference type="Pfam" id="PF13501">
    <property type="entry name" value="SoxY"/>
    <property type="match status" value="1"/>
</dbReference>
<feature type="domain" description="Ig-like SoxY" evidence="1">
    <location>
        <begin position="48"/>
        <end position="150"/>
    </location>
</feature>
<organism evidence="2 3">
    <name type="scientific">Methyloprofundus sedimenti</name>
    <dbReference type="NCBI Taxonomy" id="1420851"/>
    <lineage>
        <taxon>Bacteria</taxon>
        <taxon>Pseudomonadati</taxon>
        <taxon>Pseudomonadota</taxon>
        <taxon>Gammaproteobacteria</taxon>
        <taxon>Methylococcales</taxon>
        <taxon>Methylococcaceae</taxon>
        <taxon>Methyloprofundus</taxon>
    </lineage>
</organism>
<dbReference type="Proteomes" id="UP000191980">
    <property type="component" value="Unassembled WGS sequence"/>
</dbReference>
<evidence type="ECO:0000313" key="3">
    <source>
        <dbReference type="Proteomes" id="UP000191980"/>
    </source>
</evidence>
<gene>
    <name evidence="2" type="ORF">AU255_15600</name>
</gene>